<dbReference type="Proteomes" id="UP000838878">
    <property type="component" value="Chromosome 4"/>
</dbReference>
<name>A0A8J9V1E5_9NEOP</name>
<reference evidence="1" key="1">
    <citation type="submission" date="2021-12" db="EMBL/GenBank/DDBJ databases">
        <authorList>
            <person name="Martin H S."/>
        </authorList>
    </citation>
    <scope>NUCLEOTIDE SEQUENCE</scope>
</reference>
<organism evidence="1 2">
    <name type="scientific">Brenthis ino</name>
    <name type="common">lesser marbled fritillary</name>
    <dbReference type="NCBI Taxonomy" id="405034"/>
    <lineage>
        <taxon>Eukaryota</taxon>
        <taxon>Metazoa</taxon>
        <taxon>Ecdysozoa</taxon>
        <taxon>Arthropoda</taxon>
        <taxon>Hexapoda</taxon>
        <taxon>Insecta</taxon>
        <taxon>Pterygota</taxon>
        <taxon>Neoptera</taxon>
        <taxon>Endopterygota</taxon>
        <taxon>Lepidoptera</taxon>
        <taxon>Glossata</taxon>
        <taxon>Ditrysia</taxon>
        <taxon>Papilionoidea</taxon>
        <taxon>Nymphalidae</taxon>
        <taxon>Heliconiinae</taxon>
        <taxon>Argynnini</taxon>
        <taxon>Brenthis</taxon>
    </lineage>
</organism>
<dbReference type="EMBL" id="OV170224">
    <property type="protein sequence ID" value="CAH0723452.1"/>
    <property type="molecule type" value="Genomic_DNA"/>
</dbReference>
<keyword evidence="2" id="KW-1185">Reference proteome</keyword>
<dbReference type="AlphaFoldDB" id="A0A8J9V1E5"/>
<evidence type="ECO:0000313" key="2">
    <source>
        <dbReference type="Proteomes" id="UP000838878"/>
    </source>
</evidence>
<evidence type="ECO:0000313" key="1">
    <source>
        <dbReference type="EMBL" id="CAH0723452.1"/>
    </source>
</evidence>
<proteinExistence type="predicted"/>
<sequence>MHLCLEMYEVVFENKAEIKPWIESSRAFLHEAPRRNARADARRHSRHSSGAQIKLNHVRRYSGGAAPGRGGSHSAALGLLDYQNSRRVIMADNAVLIAVSVSAARATAAAVAGACRLSTTA</sequence>
<gene>
    <name evidence="1" type="ORF">BINO364_LOCUS9280</name>
</gene>
<accession>A0A8J9V1E5</accession>
<protein>
    <submittedName>
        <fullName evidence="1">Uncharacterized protein</fullName>
    </submittedName>
</protein>
<feature type="non-terminal residue" evidence="1">
    <location>
        <position position="121"/>
    </location>
</feature>